<keyword evidence="21 39" id="KW-0547">Nucleotide-binding</keyword>
<dbReference type="SUPFAM" id="SSF56112">
    <property type="entry name" value="Protein kinase-like (PK-like)"/>
    <property type="match status" value="1"/>
</dbReference>
<dbReference type="GO" id="GO:0007165">
    <property type="term" value="P:signal transduction"/>
    <property type="evidence" value="ECO:0007669"/>
    <property type="project" value="InterPro"/>
</dbReference>
<evidence type="ECO:0000259" key="43">
    <source>
        <dbReference type="PROSITE" id="PS50002"/>
    </source>
</evidence>
<evidence type="ECO:0000256" key="6">
    <source>
        <dbReference type="ARBA" id="ARBA00004236"/>
    </source>
</evidence>
<evidence type="ECO:0000256" key="39">
    <source>
        <dbReference type="PIRSR" id="PIRSR630220-2"/>
    </source>
</evidence>
<evidence type="ECO:0000256" key="38">
    <source>
        <dbReference type="PIRSR" id="PIRSR630220-1"/>
    </source>
</evidence>
<evidence type="ECO:0000256" key="28">
    <source>
        <dbReference type="ARBA" id="ARBA00023136"/>
    </source>
</evidence>
<keyword evidence="12 40" id="KW-0728">SH3 domain</keyword>
<dbReference type="GO" id="GO:0005912">
    <property type="term" value="C:adherens junction"/>
    <property type="evidence" value="ECO:0007669"/>
    <property type="project" value="UniProtKB-SubCell"/>
</dbReference>
<keyword evidence="29" id="KW-0829">Tyrosine-protein kinase</keyword>
<keyword evidence="24 39" id="KW-0067">ATP-binding</keyword>
<comment type="catalytic activity">
    <reaction evidence="34">
        <text>L-seryl-[protein] + ATP = O-phospho-L-seryl-[protein] + ADP + H(+)</text>
        <dbReference type="Rhea" id="RHEA:17989"/>
        <dbReference type="Rhea" id="RHEA-COMP:9863"/>
        <dbReference type="Rhea" id="RHEA-COMP:11604"/>
        <dbReference type="ChEBI" id="CHEBI:15378"/>
        <dbReference type="ChEBI" id="CHEBI:29999"/>
        <dbReference type="ChEBI" id="CHEBI:30616"/>
        <dbReference type="ChEBI" id="CHEBI:83421"/>
        <dbReference type="ChEBI" id="CHEBI:456216"/>
        <dbReference type="EC" id="2.7.11.1"/>
    </reaction>
</comment>
<evidence type="ECO:0000256" key="1">
    <source>
        <dbReference type="ARBA" id="ARBA00001946"/>
    </source>
</evidence>
<dbReference type="GO" id="GO:0004715">
    <property type="term" value="F:non-membrane spanning protein tyrosine kinase activity"/>
    <property type="evidence" value="ECO:0007669"/>
    <property type="project" value="UniProtKB-EC"/>
</dbReference>
<evidence type="ECO:0000256" key="15">
    <source>
        <dbReference type="ARBA" id="ARBA00022490"/>
    </source>
</evidence>
<dbReference type="PROSITE" id="PS00107">
    <property type="entry name" value="PROTEIN_KINASE_ATP"/>
    <property type="match status" value="1"/>
</dbReference>
<keyword evidence="30" id="KW-0168">Coated pit</keyword>
<dbReference type="Pfam" id="PF09027">
    <property type="entry name" value="GTPase_binding"/>
    <property type="match status" value="1"/>
</dbReference>
<dbReference type="InterPro" id="IPR021619">
    <property type="entry name" value="Mig-6"/>
</dbReference>
<comment type="catalytic activity">
    <reaction evidence="33">
        <text>L-threonyl-[protein] + ATP = O-phospho-L-threonyl-[protein] + ADP + H(+)</text>
        <dbReference type="Rhea" id="RHEA:46608"/>
        <dbReference type="Rhea" id="RHEA-COMP:11060"/>
        <dbReference type="Rhea" id="RHEA-COMP:11605"/>
        <dbReference type="ChEBI" id="CHEBI:15378"/>
        <dbReference type="ChEBI" id="CHEBI:30013"/>
        <dbReference type="ChEBI" id="CHEBI:30616"/>
        <dbReference type="ChEBI" id="CHEBI:61977"/>
        <dbReference type="ChEBI" id="CHEBI:456216"/>
        <dbReference type="EC" id="2.7.11.1"/>
    </reaction>
</comment>
<gene>
    <name evidence="45" type="primary">TNK2</name>
</gene>
<evidence type="ECO:0000256" key="19">
    <source>
        <dbReference type="ARBA" id="ARBA00022679"/>
    </source>
</evidence>
<dbReference type="EC" id="2.7.11.1" evidence="11"/>
<dbReference type="PROSITE" id="PS50011">
    <property type="entry name" value="PROTEIN_KINASE_DOM"/>
    <property type="match status" value="1"/>
</dbReference>
<keyword evidence="14" id="KW-0488">Methylation</keyword>
<evidence type="ECO:0000256" key="14">
    <source>
        <dbReference type="ARBA" id="ARBA00022481"/>
    </source>
</evidence>
<dbReference type="GO" id="GO:0030659">
    <property type="term" value="C:cytoplasmic vesicle membrane"/>
    <property type="evidence" value="ECO:0007669"/>
    <property type="project" value="UniProtKB-SubCell"/>
</dbReference>
<keyword evidence="26" id="KW-0832">Ubl conjugation</keyword>
<evidence type="ECO:0000256" key="5">
    <source>
        <dbReference type="ARBA" id="ARBA00004180"/>
    </source>
</evidence>
<dbReference type="PROSITE" id="PS50002">
    <property type="entry name" value="SH3"/>
    <property type="match status" value="1"/>
</dbReference>
<keyword evidence="27" id="KW-0965">Cell junction</keyword>
<dbReference type="GO" id="GO:0042059">
    <property type="term" value="P:negative regulation of epidermal growth factor receptor signaling pathway"/>
    <property type="evidence" value="ECO:0007669"/>
    <property type="project" value="TreeGrafter"/>
</dbReference>
<keyword evidence="23" id="KW-0418">Kinase</keyword>
<evidence type="ECO:0000256" key="37">
    <source>
        <dbReference type="ARBA" id="ARBA00077194"/>
    </source>
</evidence>
<dbReference type="Pfam" id="PF07714">
    <property type="entry name" value="PK_Tyr_Ser-Thr"/>
    <property type="match status" value="1"/>
</dbReference>
<dbReference type="PRINTS" id="PR00109">
    <property type="entry name" value="TYRKINASE"/>
</dbReference>
<dbReference type="GO" id="GO:0005524">
    <property type="term" value="F:ATP binding"/>
    <property type="evidence" value="ECO:0007669"/>
    <property type="project" value="UniProtKB-UniRule"/>
</dbReference>
<dbReference type="GO" id="GO:0005886">
    <property type="term" value="C:plasma membrane"/>
    <property type="evidence" value="ECO:0007669"/>
    <property type="project" value="UniProtKB-SubCell"/>
</dbReference>
<feature type="compositionally biased region" description="Pro residues" evidence="42">
    <location>
        <begin position="912"/>
        <end position="921"/>
    </location>
</feature>
<evidence type="ECO:0000256" key="4">
    <source>
        <dbReference type="ARBA" id="ARBA00004177"/>
    </source>
</evidence>
<keyword evidence="17" id="KW-0597">Phosphoprotein</keyword>
<evidence type="ECO:0000256" key="11">
    <source>
        <dbReference type="ARBA" id="ARBA00012513"/>
    </source>
</evidence>
<dbReference type="PANTHER" id="PTHR14254">
    <property type="entry name" value="GENE 33 POLYPEPTIDE"/>
    <property type="match status" value="1"/>
</dbReference>
<feature type="domain" description="Protein kinase" evidence="44">
    <location>
        <begin position="267"/>
        <end position="526"/>
    </location>
</feature>
<evidence type="ECO:0000256" key="35">
    <source>
        <dbReference type="ARBA" id="ARBA00060742"/>
    </source>
</evidence>
<keyword evidence="18" id="KW-0254">Endocytosis</keyword>
<dbReference type="InterPro" id="IPR000719">
    <property type="entry name" value="Prot_kinase_dom"/>
</dbReference>
<evidence type="ECO:0000256" key="13">
    <source>
        <dbReference type="ARBA" id="ARBA00022475"/>
    </source>
</evidence>
<dbReference type="GO" id="GO:0045616">
    <property type="term" value="P:regulation of keratinocyte differentiation"/>
    <property type="evidence" value="ECO:0007669"/>
    <property type="project" value="TreeGrafter"/>
</dbReference>
<dbReference type="GO" id="GO:0005634">
    <property type="term" value="C:nucleus"/>
    <property type="evidence" value="ECO:0007669"/>
    <property type="project" value="UniProtKB-SubCell"/>
</dbReference>
<evidence type="ECO:0000256" key="3">
    <source>
        <dbReference type="ARBA" id="ARBA00004132"/>
    </source>
</evidence>
<comment type="subcellular location">
    <subcellularLocation>
        <location evidence="8">Cell junction</location>
        <location evidence="8">Adherens junction</location>
    </subcellularLocation>
    <subcellularLocation>
        <location evidence="6">Cell membrane</location>
    </subcellularLocation>
    <subcellularLocation>
        <location evidence="7">Cytoplasm</location>
        <location evidence="7">Cytosol</location>
    </subcellularLocation>
    <subcellularLocation>
        <location evidence="5">Cytoplasmic vesicle membrane</location>
        <topology evidence="5">Peripheral membrane protein</topology>
        <orientation evidence="5">Cytoplasmic side</orientation>
    </subcellularLocation>
    <subcellularLocation>
        <location evidence="3">Cytoplasmic vesicle</location>
        <location evidence="3">Clathrin-coated vesicle</location>
    </subcellularLocation>
    <subcellularLocation>
        <location evidence="4">Endosome</location>
    </subcellularLocation>
    <subcellularLocation>
        <location evidence="9">Membrane</location>
        <location evidence="9">Clathrin-coated pit</location>
    </subcellularLocation>
    <subcellularLocation>
        <location evidence="2">Nucleus</location>
    </subcellularLocation>
</comment>
<evidence type="ECO:0000313" key="46">
    <source>
        <dbReference type="Proteomes" id="UP000472272"/>
    </source>
</evidence>
<evidence type="ECO:0000256" key="34">
    <source>
        <dbReference type="ARBA" id="ARBA00048679"/>
    </source>
</evidence>
<dbReference type="Pfam" id="PF14604">
    <property type="entry name" value="SH3_9"/>
    <property type="match status" value="1"/>
</dbReference>
<dbReference type="Gene3D" id="1.10.510.10">
    <property type="entry name" value="Transferase(Phosphotransferase) domain 1"/>
    <property type="match status" value="1"/>
</dbReference>
<evidence type="ECO:0000256" key="27">
    <source>
        <dbReference type="ARBA" id="ARBA00022949"/>
    </source>
</evidence>
<organism evidence="45 46">
    <name type="scientific">Podarcis muralis</name>
    <name type="common">Wall lizard</name>
    <name type="synonym">Lacerta muralis</name>
    <dbReference type="NCBI Taxonomy" id="64176"/>
    <lineage>
        <taxon>Eukaryota</taxon>
        <taxon>Metazoa</taxon>
        <taxon>Chordata</taxon>
        <taxon>Craniata</taxon>
        <taxon>Vertebrata</taxon>
        <taxon>Euteleostomi</taxon>
        <taxon>Lepidosauria</taxon>
        <taxon>Squamata</taxon>
        <taxon>Bifurcata</taxon>
        <taxon>Unidentata</taxon>
        <taxon>Episquamata</taxon>
        <taxon>Laterata</taxon>
        <taxon>Lacertibaenia</taxon>
        <taxon>Lacertidae</taxon>
        <taxon>Podarcis</taxon>
    </lineage>
</organism>
<evidence type="ECO:0000256" key="7">
    <source>
        <dbReference type="ARBA" id="ARBA00004514"/>
    </source>
</evidence>
<evidence type="ECO:0000256" key="16">
    <source>
        <dbReference type="ARBA" id="ARBA00022527"/>
    </source>
</evidence>
<evidence type="ECO:0000256" key="24">
    <source>
        <dbReference type="ARBA" id="ARBA00022840"/>
    </source>
</evidence>
<dbReference type="AlphaFoldDB" id="A0A670I7Q2"/>
<dbReference type="GO" id="GO:0005768">
    <property type="term" value="C:endosome"/>
    <property type="evidence" value="ECO:0007669"/>
    <property type="project" value="UniProtKB-SubCell"/>
</dbReference>
<dbReference type="SMART" id="SM00326">
    <property type="entry name" value="SH3"/>
    <property type="match status" value="1"/>
</dbReference>
<dbReference type="InterPro" id="IPR020635">
    <property type="entry name" value="Tyr_kinase_cat_dom"/>
</dbReference>
<name>A0A670I7Q2_PODMU</name>
<evidence type="ECO:0000256" key="22">
    <source>
        <dbReference type="ARBA" id="ARBA00022753"/>
    </source>
</evidence>
<dbReference type="GO" id="GO:0004674">
    <property type="term" value="F:protein serine/threonine kinase activity"/>
    <property type="evidence" value="ECO:0007669"/>
    <property type="project" value="UniProtKB-KW"/>
</dbReference>
<feature type="binding site" evidence="39">
    <location>
        <begin position="273"/>
        <end position="281"/>
    </location>
    <ligand>
        <name>ATP</name>
        <dbReference type="ChEBI" id="CHEBI:30616"/>
    </ligand>
</feature>
<keyword evidence="25" id="KW-0460">Magnesium</keyword>
<evidence type="ECO:0000256" key="20">
    <source>
        <dbReference type="ARBA" id="ARBA00022723"/>
    </source>
</evidence>
<dbReference type="SUPFAM" id="SSF46934">
    <property type="entry name" value="UBA-like"/>
    <property type="match status" value="1"/>
</dbReference>
<keyword evidence="16" id="KW-0723">Serine/threonine-protein kinase</keyword>
<sequence>MNNVSGNYGCCSLEGCSSLFSLSHTHLALSPGELLPVRAGNTGLEVPGAGSCAQSKAKGSGMYLWQSRLTQQKNAAPNQTCGLVSPDCLFSRSVNRSIGGNWTVRIPKELTIGGEMAVLLMFSKGNGERKCILDRGHMQKLSCGMQADEGTDWLLELLTEVQLQQYFLRIRDDLNVTRLSHFEYVKNEDLEKIGMGRPGQRRLWEAVKRRKAVCKRKSWMSKVFSGKRPDSDFPPLAQCGLGKQSTPPPLEEGQQQALTCLISEKDLMLFEKLGDGSFGVVRRGEWCTPTGKLLNVAVKCLKTDVLSQPEALDDFIREVNAMHSLDHLNLIRLYGVVLSNPMKMVTELAPLGSLLDRLRKNQGHFLIATLCQYAIQIARGMAYLESKRFIHRDLAARNILLATNDLVKIGDFGLMRALPKNDDHYVMQEHRKVPFAWCAPESLKTRTFSHASDTWMFGVTLWEMFTYGQEPWIGLNGSQILHKIDKEGERLPRPEDCPQDIYNVMLQCWAHKPEDRPTFVALRDFLLEAQPTDMRALQDFDEPDKLHIEMNDIITVIEGRAENYWWRGQNKRTLKVGQFPRNTVTSVAGLSAHDISQPLKNSFIHTGHGDTNPQQCWGFPDKIDELYLGNPMDPPDVLGVDLNAARPTQLPGRAKREPPPRPPQPSILLKKPSYDPVSEEDNPLSLGLKHLCLKKPGTGRGLRPAKPSARISGTKVGERLLLPRTKGGALPGSEVTLIDFGDEPIPTTPSPVGELCAPSLAKLAMEAFSLLDKTPPQSPTQALPRPLHPTPIVDWDARPLPPPPAYDDVAQDEDDFEVCSINSAEGLGGGRGSCKNWEKGKTGDGFGSKEDPTALPLEDNLFLPPKEVKQPSPAQTTELFQELQQECMKHLNVPLGSSSVASTPSPGEDKPQIPPRVPILPRPIRRNEHGRWSGELSPASAGEEDRPPQIPPREPLSQPGSRTPSPMALQGGSPQPRTNLCSPLSLGAFLSTSPGKQPMPTTQSFALDPKYATPKVIQAQGKESAKGPCILPIVKDGRKVSNTHYYLLPERPPYLDKYEKFFKEAKNPEEAPPPARVVTTATVRPMVQQQPDYKANFSSNNSNVPFKASCGLQKIIYDSSDSPRPSEKIRLVQETVHGVTTEECHTALQNHSWNVQKAIQYLKVEQLFCLGLKTRLECHKVLEMFDWNLEQASSHLLDPYSAFRLKR</sequence>
<keyword evidence="28" id="KW-0472">Membrane</keyword>
<dbReference type="Pfam" id="PF22931">
    <property type="entry name" value="SAM_TNK"/>
    <property type="match status" value="1"/>
</dbReference>
<evidence type="ECO:0000256" key="25">
    <source>
        <dbReference type="ARBA" id="ARBA00022842"/>
    </source>
</evidence>
<feature type="region of interest" description="Disordered" evidence="42">
    <location>
        <begin position="895"/>
        <end position="978"/>
    </location>
</feature>
<dbReference type="CDD" id="cd05040">
    <property type="entry name" value="PTKc_Ack_like"/>
    <property type="match status" value="1"/>
</dbReference>
<dbReference type="Pfam" id="PF11555">
    <property type="entry name" value="Inhibitor_Mig-6"/>
    <property type="match status" value="1"/>
</dbReference>
<feature type="binding site" evidence="39 41">
    <location>
        <position position="299"/>
    </location>
    <ligand>
        <name>ATP</name>
        <dbReference type="ChEBI" id="CHEBI:30616"/>
    </ligand>
</feature>
<keyword evidence="46" id="KW-1185">Reference proteome</keyword>
<evidence type="ECO:0000256" key="9">
    <source>
        <dbReference type="ARBA" id="ARBA00004600"/>
    </source>
</evidence>
<keyword evidence="31" id="KW-0539">Nucleus</keyword>
<evidence type="ECO:0000256" key="12">
    <source>
        <dbReference type="ARBA" id="ARBA00022443"/>
    </source>
</evidence>
<keyword evidence="20" id="KW-0479">Metal-binding</keyword>
<dbReference type="InterPro" id="IPR055175">
    <property type="entry name" value="ACK/TNK-like_SAM"/>
</dbReference>
<dbReference type="InterPro" id="IPR015116">
    <property type="entry name" value="Cdc42-bd-like"/>
</dbReference>
<dbReference type="Gene3D" id="3.30.200.20">
    <property type="entry name" value="Phosphorylase Kinase, domain 1"/>
    <property type="match status" value="1"/>
</dbReference>
<evidence type="ECO:0000256" key="30">
    <source>
        <dbReference type="ARBA" id="ARBA00023176"/>
    </source>
</evidence>
<feature type="compositionally biased region" description="Polar residues" evidence="42">
    <location>
        <begin position="895"/>
        <end position="905"/>
    </location>
</feature>
<dbReference type="CDD" id="cd14328">
    <property type="entry name" value="UBA_TNK1"/>
    <property type="match status" value="1"/>
</dbReference>
<keyword evidence="19" id="KW-0808">Transferase</keyword>
<reference evidence="45 46" key="1">
    <citation type="journal article" date="2019" name="Proc. Natl. Acad. Sci. U.S.A.">
        <title>Regulatory changes in pterin and carotenoid genes underlie balanced color polymorphisms in the wall lizard.</title>
        <authorList>
            <person name="Andrade P."/>
            <person name="Pinho C."/>
            <person name="Perez I de Lanuza G."/>
            <person name="Afonso S."/>
            <person name="Brejcha J."/>
            <person name="Rubin C.J."/>
            <person name="Wallerman O."/>
            <person name="Pereira P."/>
            <person name="Sabatino S.J."/>
            <person name="Bellati A."/>
            <person name="Pellitteri-Rosa D."/>
            <person name="Bosakova Z."/>
            <person name="Bunikis I."/>
            <person name="Carretero M.A."/>
            <person name="Feiner N."/>
            <person name="Marsik P."/>
            <person name="Pauperio F."/>
            <person name="Salvi D."/>
            <person name="Soler L."/>
            <person name="While G.M."/>
            <person name="Uller T."/>
            <person name="Font E."/>
            <person name="Andersson L."/>
            <person name="Carneiro M."/>
        </authorList>
    </citation>
    <scope>NUCLEOTIDE SEQUENCE</scope>
</reference>
<keyword evidence="32" id="KW-0968">Cytoplasmic vesicle</keyword>
<dbReference type="Ensembl" id="ENSPMRT00000008373.1">
    <property type="protein sequence ID" value="ENSPMRP00000007825.1"/>
    <property type="gene ID" value="ENSPMRG00000005279.1"/>
</dbReference>
<protein>
    <recommendedName>
        <fullName evidence="36">Activated CDC42 kinase 1</fullName>
        <ecNumber evidence="10">2.7.10.2</ecNumber>
        <ecNumber evidence="11">2.7.11.1</ecNumber>
    </recommendedName>
    <alternativeName>
        <fullName evidence="37">Tyrosine kinase non-receptor protein 2</fullName>
    </alternativeName>
</protein>
<evidence type="ECO:0000256" key="10">
    <source>
        <dbReference type="ARBA" id="ARBA00011903"/>
    </source>
</evidence>
<proteinExistence type="inferred from homology"/>
<evidence type="ECO:0000256" key="40">
    <source>
        <dbReference type="PROSITE-ProRule" id="PRU00192"/>
    </source>
</evidence>
<dbReference type="GeneTree" id="ENSGT00940000165248"/>
<dbReference type="InterPro" id="IPR009060">
    <property type="entry name" value="UBA-like_sf"/>
</dbReference>
<dbReference type="InterPro" id="IPR030220">
    <property type="entry name" value="Ack1_UBA_dom"/>
</dbReference>
<evidence type="ECO:0000256" key="18">
    <source>
        <dbReference type="ARBA" id="ARBA00022583"/>
    </source>
</evidence>
<reference evidence="45" key="2">
    <citation type="submission" date="2025-08" db="UniProtKB">
        <authorList>
            <consortium name="Ensembl"/>
        </authorList>
    </citation>
    <scope>IDENTIFICATION</scope>
</reference>
<dbReference type="GO" id="GO:0005829">
    <property type="term" value="C:cytosol"/>
    <property type="evidence" value="ECO:0007669"/>
    <property type="project" value="UniProtKB-SubCell"/>
</dbReference>
<evidence type="ECO:0000256" key="31">
    <source>
        <dbReference type="ARBA" id="ARBA00023242"/>
    </source>
</evidence>
<accession>A0A670I7Q2</accession>
<dbReference type="Gene3D" id="4.10.680.10">
    <property type="entry name" value="Cdc42-like binding domain"/>
    <property type="match status" value="1"/>
</dbReference>
<evidence type="ECO:0000256" key="8">
    <source>
        <dbReference type="ARBA" id="ARBA00004536"/>
    </source>
</evidence>
<feature type="region of interest" description="Disordered" evidence="42">
    <location>
        <begin position="649"/>
        <end position="681"/>
    </location>
</feature>
<dbReference type="InterPro" id="IPR001245">
    <property type="entry name" value="Ser-Thr/Tyr_kinase_cat_dom"/>
</dbReference>
<dbReference type="InterPro" id="IPR049587">
    <property type="entry name" value="TNK-like_SAM"/>
</dbReference>
<comment type="cofactor">
    <cofactor evidence="1">
        <name>Mg(2+)</name>
        <dbReference type="ChEBI" id="CHEBI:18420"/>
    </cofactor>
</comment>
<dbReference type="FunFam" id="1.10.510.10:FF:000080">
    <property type="entry name" value="Putative activated CDC42 kinase 1"/>
    <property type="match status" value="1"/>
</dbReference>
<evidence type="ECO:0000313" key="45">
    <source>
        <dbReference type="Ensembl" id="ENSPMRP00000007825.1"/>
    </source>
</evidence>
<reference evidence="45" key="3">
    <citation type="submission" date="2025-09" db="UniProtKB">
        <authorList>
            <consortium name="Ensembl"/>
        </authorList>
    </citation>
    <scope>IDENTIFICATION</scope>
</reference>
<keyword evidence="22" id="KW-0967">Endosome</keyword>
<keyword evidence="15" id="KW-0963">Cytoplasm</keyword>
<dbReference type="GO" id="GO:0006897">
    <property type="term" value="P:endocytosis"/>
    <property type="evidence" value="ECO:0007669"/>
    <property type="project" value="UniProtKB-KW"/>
</dbReference>
<dbReference type="EC" id="2.7.10.2" evidence="10"/>
<comment type="similarity">
    <text evidence="35">Belongs to the protein kinase superfamily. Tyr protein kinase family.</text>
</comment>
<keyword evidence="13" id="KW-1003">Cell membrane</keyword>
<dbReference type="GO" id="GO:0030136">
    <property type="term" value="C:clathrin-coated vesicle"/>
    <property type="evidence" value="ECO:0007669"/>
    <property type="project" value="UniProtKB-SubCell"/>
</dbReference>
<dbReference type="PANTHER" id="PTHR14254:SF6">
    <property type="entry name" value="NON-SPECIFIC PROTEIN-TYROSINE KINASE"/>
    <property type="match status" value="1"/>
</dbReference>
<feature type="domain" description="SH3" evidence="43">
    <location>
        <begin position="529"/>
        <end position="589"/>
    </location>
</feature>
<dbReference type="Proteomes" id="UP000472272">
    <property type="component" value="Chromosome 5"/>
</dbReference>
<dbReference type="InterPro" id="IPR001452">
    <property type="entry name" value="SH3_domain"/>
</dbReference>
<evidence type="ECO:0000259" key="44">
    <source>
        <dbReference type="PROSITE" id="PS50011"/>
    </source>
</evidence>
<evidence type="ECO:0000256" key="23">
    <source>
        <dbReference type="ARBA" id="ARBA00022777"/>
    </source>
</evidence>
<dbReference type="Gene3D" id="1.10.8.10">
    <property type="entry name" value="DNA helicase RuvA subunit, C-terminal domain"/>
    <property type="match status" value="1"/>
</dbReference>
<evidence type="ECO:0000256" key="41">
    <source>
        <dbReference type="PROSITE-ProRule" id="PRU10141"/>
    </source>
</evidence>
<dbReference type="PROSITE" id="PS00109">
    <property type="entry name" value="PROTEIN_KINASE_TYR"/>
    <property type="match status" value="1"/>
</dbReference>
<dbReference type="FunFam" id="3.30.200.20:FF:000107">
    <property type="entry name" value="Putative activated CDC42 kinase 1"/>
    <property type="match status" value="1"/>
</dbReference>
<evidence type="ECO:0000256" key="29">
    <source>
        <dbReference type="ARBA" id="ARBA00023137"/>
    </source>
</evidence>
<dbReference type="CDD" id="cd00174">
    <property type="entry name" value="SH3"/>
    <property type="match status" value="1"/>
</dbReference>
<dbReference type="InterPro" id="IPR052112">
    <property type="entry name" value="EGFR_SigReg_Kinase"/>
</dbReference>
<dbReference type="InterPro" id="IPR011009">
    <property type="entry name" value="Kinase-like_dom_sf"/>
</dbReference>
<evidence type="ECO:0000256" key="26">
    <source>
        <dbReference type="ARBA" id="ARBA00022843"/>
    </source>
</evidence>
<evidence type="ECO:0000256" key="17">
    <source>
        <dbReference type="ARBA" id="ARBA00022553"/>
    </source>
</evidence>
<evidence type="ECO:0000256" key="42">
    <source>
        <dbReference type="SAM" id="MobiDB-lite"/>
    </source>
</evidence>
<dbReference type="CDD" id="cd14274">
    <property type="entry name" value="UBA_ACK1"/>
    <property type="match status" value="1"/>
</dbReference>
<dbReference type="InterPro" id="IPR036028">
    <property type="entry name" value="SH3-like_dom_sf"/>
</dbReference>
<dbReference type="SMART" id="SM00219">
    <property type="entry name" value="TyrKc"/>
    <property type="match status" value="1"/>
</dbReference>
<dbReference type="CDD" id="cd09539">
    <property type="entry name" value="SAM_TNK-like"/>
    <property type="match status" value="1"/>
</dbReference>
<dbReference type="InterPro" id="IPR008266">
    <property type="entry name" value="Tyr_kinase_AS"/>
</dbReference>
<dbReference type="GO" id="GO:0004712">
    <property type="term" value="F:protein serine/threonine/tyrosine kinase activity"/>
    <property type="evidence" value="ECO:0007669"/>
    <property type="project" value="InterPro"/>
</dbReference>
<dbReference type="InterPro" id="IPR017441">
    <property type="entry name" value="Protein_kinase_ATP_BS"/>
</dbReference>
<evidence type="ECO:0000256" key="21">
    <source>
        <dbReference type="ARBA" id="ARBA00022741"/>
    </source>
</evidence>
<dbReference type="OMA" id="KSWMSKX"/>
<evidence type="ECO:0000256" key="33">
    <source>
        <dbReference type="ARBA" id="ARBA00047899"/>
    </source>
</evidence>
<evidence type="ECO:0000256" key="2">
    <source>
        <dbReference type="ARBA" id="ARBA00004123"/>
    </source>
</evidence>
<dbReference type="GO" id="GO:0046872">
    <property type="term" value="F:metal ion binding"/>
    <property type="evidence" value="ECO:0007669"/>
    <property type="project" value="UniProtKB-KW"/>
</dbReference>
<evidence type="ECO:0000256" key="32">
    <source>
        <dbReference type="ARBA" id="ARBA00023329"/>
    </source>
</evidence>
<dbReference type="SUPFAM" id="SSF50044">
    <property type="entry name" value="SH3-domain"/>
    <property type="match status" value="1"/>
</dbReference>
<dbReference type="GO" id="GO:0005905">
    <property type="term" value="C:clathrin-coated pit"/>
    <property type="evidence" value="ECO:0007669"/>
    <property type="project" value="UniProtKB-SubCell"/>
</dbReference>
<dbReference type="InterPro" id="IPR037085">
    <property type="entry name" value="Cdc42-bd-like_dom_sf"/>
</dbReference>
<evidence type="ECO:0000256" key="36">
    <source>
        <dbReference type="ARBA" id="ARBA00072244"/>
    </source>
</evidence>
<feature type="active site" description="Proton acceptor" evidence="38">
    <location>
        <position position="393"/>
    </location>
</feature>
<dbReference type="FunFam" id="4.10.680.10:FF:000001">
    <property type="entry name" value="activated CDC42 kinase 1 isoform X1"/>
    <property type="match status" value="1"/>
</dbReference>